<proteinExistence type="predicted"/>
<keyword evidence="11" id="KW-1185">Reference proteome</keyword>
<dbReference type="Gene3D" id="1.10.10.10">
    <property type="entry name" value="Winged helix-like DNA-binding domain superfamily/Winged helix DNA-binding domain"/>
    <property type="match status" value="1"/>
</dbReference>
<keyword evidence="4" id="KW-0611">Plant defense</keyword>
<keyword evidence="1" id="KW-0433">Leucine-rich repeat</keyword>
<dbReference type="GO" id="GO:0006952">
    <property type="term" value="P:defense response"/>
    <property type="evidence" value="ECO:0007669"/>
    <property type="project" value="UniProtKB-KW"/>
</dbReference>
<dbReference type="KEGG" id="zju:107404282"/>
<dbReference type="Gene3D" id="3.40.50.300">
    <property type="entry name" value="P-loop containing nucleotide triphosphate hydrolases"/>
    <property type="match status" value="1"/>
</dbReference>
<evidence type="ECO:0000256" key="2">
    <source>
        <dbReference type="ARBA" id="ARBA00022737"/>
    </source>
</evidence>
<dbReference type="InterPro" id="IPR056789">
    <property type="entry name" value="LRR_R13L1-DRL21"/>
</dbReference>
<dbReference type="CDD" id="cd14798">
    <property type="entry name" value="RX-CC_like"/>
    <property type="match status" value="1"/>
</dbReference>
<evidence type="ECO:0000256" key="6">
    <source>
        <dbReference type="SAM" id="Coils"/>
    </source>
</evidence>
<dbReference type="GO" id="GO:0005524">
    <property type="term" value="F:ATP binding"/>
    <property type="evidence" value="ECO:0007669"/>
    <property type="project" value="UniProtKB-KW"/>
</dbReference>
<evidence type="ECO:0000256" key="4">
    <source>
        <dbReference type="ARBA" id="ARBA00022821"/>
    </source>
</evidence>
<feature type="domain" description="Disease resistance protein winged helix" evidence="9">
    <location>
        <begin position="429"/>
        <end position="502"/>
    </location>
</feature>
<evidence type="ECO:0000256" key="3">
    <source>
        <dbReference type="ARBA" id="ARBA00022741"/>
    </source>
</evidence>
<organism evidence="11 12">
    <name type="scientific">Ziziphus jujuba</name>
    <name type="common">Chinese jujube</name>
    <name type="synonym">Ziziphus sativa</name>
    <dbReference type="NCBI Taxonomy" id="326968"/>
    <lineage>
        <taxon>Eukaryota</taxon>
        <taxon>Viridiplantae</taxon>
        <taxon>Streptophyta</taxon>
        <taxon>Embryophyta</taxon>
        <taxon>Tracheophyta</taxon>
        <taxon>Spermatophyta</taxon>
        <taxon>Magnoliopsida</taxon>
        <taxon>eudicotyledons</taxon>
        <taxon>Gunneridae</taxon>
        <taxon>Pentapetalae</taxon>
        <taxon>rosids</taxon>
        <taxon>fabids</taxon>
        <taxon>Rosales</taxon>
        <taxon>Rhamnaceae</taxon>
        <taxon>Paliureae</taxon>
        <taxon>Ziziphus</taxon>
    </lineage>
</organism>
<feature type="domain" description="Disease resistance N-terminal" evidence="8">
    <location>
        <begin position="12"/>
        <end position="102"/>
    </location>
</feature>
<feature type="domain" description="NB-ARC" evidence="7">
    <location>
        <begin position="172"/>
        <end position="344"/>
    </location>
</feature>
<name>A0A6P3YWJ8_ZIZJJ</name>
<dbReference type="GO" id="GO:0043531">
    <property type="term" value="F:ADP binding"/>
    <property type="evidence" value="ECO:0007669"/>
    <property type="project" value="InterPro"/>
</dbReference>
<dbReference type="InterPro" id="IPR038005">
    <property type="entry name" value="RX-like_CC"/>
</dbReference>
<evidence type="ECO:0000313" key="11">
    <source>
        <dbReference type="Proteomes" id="UP001652623"/>
    </source>
</evidence>
<dbReference type="Gene3D" id="1.20.5.4130">
    <property type="match status" value="1"/>
</dbReference>
<dbReference type="InParanoid" id="A0A6P3YWJ8"/>
<accession>A0A6P3YWJ8</accession>
<dbReference type="InterPro" id="IPR002182">
    <property type="entry name" value="NB-ARC"/>
</dbReference>
<gene>
    <name evidence="12" type="primary">LOC107404282</name>
</gene>
<dbReference type="InterPro" id="IPR041118">
    <property type="entry name" value="Rx_N"/>
</dbReference>
<reference evidence="12" key="2">
    <citation type="submission" date="2025-08" db="UniProtKB">
        <authorList>
            <consortium name="RefSeq"/>
        </authorList>
    </citation>
    <scope>IDENTIFICATION</scope>
    <source>
        <tissue evidence="12">Seedling</tissue>
    </source>
</reference>
<dbReference type="Gene3D" id="1.10.8.430">
    <property type="entry name" value="Helical domain of apoptotic protease-activating factors"/>
    <property type="match status" value="1"/>
</dbReference>
<dbReference type="GO" id="GO:0051707">
    <property type="term" value="P:response to other organism"/>
    <property type="evidence" value="ECO:0007669"/>
    <property type="project" value="UniProtKB-ARBA"/>
</dbReference>
<feature type="domain" description="R13L1/DRL21-like LRR repeat region" evidence="10">
    <location>
        <begin position="697"/>
        <end position="821"/>
    </location>
</feature>
<evidence type="ECO:0000259" key="9">
    <source>
        <dbReference type="Pfam" id="PF23559"/>
    </source>
</evidence>
<evidence type="ECO:0000259" key="8">
    <source>
        <dbReference type="Pfam" id="PF18052"/>
    </source>
</evidence>
<dbReference type="InterPro" id="IPR042197">
    <property type="entry name" value="Apaf_helical"/>
</dbReference>
<dbReference type="Proteomes" id="UP001652623">
    <property type="component" value="Chromosome 1"/>
</dbReference>
<dbReference type="InterPro" id="IPR032675">
    <property type="entry name" value="LRR_dom_sf"/>
</dbReference>
<keyword evidence="3" id="KW-0547">Nucleotide-binding</keyword>
<dbReference type="InterPro" id="IPR058922">
    <property type="entry name" value="WHD_DRP"/>
</dbReference>
<protein>
    <submittedName>
        <fullName evidence="12">Disease resistance protein RGA4</fullName>
    </submittedName>
</protein>
<keyword evidence="6" id="KW-0175">Coiled coil</keyword>
<dbReference type="GeneID" id="107404282"/>
<keyword evidence="2" id="KW-0677">Repeat</keyword>
<sequence length="1081" mass="122345">MAEAVLFGIAERIIGRLGSAAVQEIGSLWGVEEELQELENTISTIKDVLLDAEEQQAHNRQVRNWLKRLEGVVNDADDLLDVFSTEALRRSLLPGNNLGKQVRTFFSSSNQIAFRLKMASKLKDLKKKIDVIAADRIRFNLMESREQTVSVVSRVRDQTHSFVPRDEVIGREDDKTAIIELLLDSEVKGNVPVIPIVGIGGLGKTTLAQLVFNDQRVQQHFELRMWVCVSDVFDVKLLVRKIVESACNKSLANIEMERLQKEVREQINGKCYLLVLDDIWNENRQKWLDLKKLLTNGAEGSRIVVTTRSKKVAKITGGTMHPYELGVLDENQSWSLFKKMAFEEGKEPTNNDVMEIGMKIVKKCGGIPLALKTIGSMLYFKNPETEWWSFDENELPNISQEAEDIIPTFKLSYDHLPSHLKHCFAYCSLFPKDHEFYVQNLIKLWTAQGFVFKTSNSNLCLEDVGLEYFTDLLWRSFFQEAELDELGSITKCKMHDLMHDLAKLVTGTECTMLGSDGDDIIKETHHVSFDIQLNSTKDFQTSLAHPSKIRTILLFKAYYDSGPLLFSPVNVKIHDSFISNVKFLRTLDLHDLGIEKLTNAIGNLKHLRYLDLSKNRHMKKLPDSITKLHNLHTLKLSVCIRLQGLPSDLGKLVNLRHLEIDGCEGLAYLPRGLSQLTNLQTLTDFPLTRGKGAEPNELARLNNLRGRPLINHLRYGQDFSVDYNAANLKEKQYVQALSLSWCSDVEAGSTEPAGFEESLEGLQPHPNLKELNLCYYRGIGFGSWLPSLTKLISFRLWRCSECQNLPPLNQFPSLKVLSVEELPALEYISNEDDAFRCSSSNTFLQSLQKLHLIKLPNLKGWWRDVVNIQQNNMLPSFPSLSTLIIEECPELTCMPLYPNLEEQLVLRNTRWMPFEQTMKIVARPCVSITSATGGTTSPSSSLSSTSSSSPLAKLKALHIACIEELESLSNLSSFISLKYLKVENCSNLKQLSPGIQHLASLQELLISNCPKVEYLCNEDAAICTTLQKLQILRCDSLIAIPECICNLRYLKELEIRECPNLTSVPQGIRNLSSVQKLKIDF</sequence>
<dbReference type="SUPFAM" id="SSF52540">
    <property type="entry name" value="P-loop containing nucleoside triphosphate hydrolases"/>
    <property type="match status" value="1"/>
</dbReference>
<evidence type="ECO:0000256" key="1">
    <source>
        <dbReference type="ARBA" id="ARBA00022614"/>
    </source>
</evidence>
<dbReference type="SUPFAM" id="SSF52058">
    <property type="entry name" value="L domain-like"/>
    <property type="match status" value="1"/>
</dbReference>
<evidence type="ECO:0000259" key="10">
    <source>
        <dbReference type="Pfam" id="PF25019"/>
    </source>
</evidence>
<evidence type="ECO:0000313" key="12">
    <source>
        <dbReference type="RefSeq" id="XP_015866717.4"/>
    </source>
</evidence>
<dbReference type="PANTHER" id="PTHR36766:SF38">
    <property type="entry name" value="DISEASE RESISTANCE PROTEIN RGA3"/>
    <property type="match status" value="1"/>
</dbReference>
<reference evidence="11" key="1">
    <citation type="submission" date="2025-05" db="UniProtKB">
        <authorList>
            <consortium name="RefSeq"/>
        </authorList>
    </citation>
    <scope>NUCLEOTIDE SEQUENCE [LARGE SCALE GENOMIC DNA]</scope>
</reference>
<feature type="coiled-coil region" evidence="6">
    <location>
        <begin position="28"/>
        <end position="55"/>
    </location>
</feature>
<keyword evidence="5" id="KW-0067">ATP-binding</keyword>
<dbReference type="Gene3D" id="3.80.10.10">
    <property type="entry name" value="Ribonuclease Inhibitor"/>
    <property type="match status" value="2"/>
</dbReference>
<dbReference type="Pfam" id="PF23559">
    <property type="entry name" value="WHD_DRP"/>
    <property type="match status" value="1"/>
</dbReference>
<dbReference type="InterPro" id="IPR027417">
    <property type="entry name" value="P-loop_NTPase"/>
</dbReference>
<dbReference type="Pfam" id="PF25019">
    <property type="entry name" value="LRR_R13L1-DRL21"/>
    <property type="match status" value="1"/>
</dbReference>
<dbReference type="Pfam" id="PF18052">
    <property type="entry name" value="Rx_N"/>
    <property type="match status" value="1"/>
</dbReference>
<dbReference type="SUPFAM" id="SSF52047">
    <property type="entry name" value="RNI-like"/>
    <property type="match status" value="1"/>
</dbReference>
<dbReference type="RefSeq" id="XP_015866717.4">
    <property type="nucleotide sequence ID" value="XM_016011231.4"/>
</dbReference>
<dbReference type="InterPro" id="IPR036388">
    <property type="entry name" value="WH-like_DNA-bd_sf"/>
</dbReference>
<dbReference type="PANTHER" id="PTHR36766">
    <property type="entry name" value="PLANT BROAD-SPECTRUM MILDEW RESISTANCE PROTEIN RPW8"/>
    <property type="match status" value="1"/>
</dbReference>
<evidence type="ECO:0000256" key="5">
    <source>
        <dbReference type="ARBA" id="ARBA00022840"/>
    </source>
</evidence>
<evidence type="ECO:0000259" key="7">
    <source>
        <dbReference type="Pfam" id="PF00931"/>
    </source>
</evidence>
<dbReference type="PRINTS" id="PR00364">
    <property type="entry name" value="DISEASERSIST"/>
</dbReference>
<dbReference type="Pfam" id="PF00931">
    <property type="entry name" value="NB-ARC"/>
    <property type="match status" value="1"/>
</dbReference>